<dbReference type="AlphaFoldDB" id="A0A5P6VTC8"/>
<dbReference type="GO" id="GO:0022857">
    <property type="term" value="F:transmembrane transporter activity"/>
    <property type="evidence" value="ECO:0007669"/>
    <property type="project" value="TreeGrafter"/>
</dbReference>
<evidence type="ECO:0000256" key="5">
    <source>
        <dbReference type="ARBA" id="ARBA00023136"/>
    </source>
</evidence>
<dbReference type="Proteomes" id="UP000327030">
    <property type="component" value="Chromosome 1"/>
</dbReference>
<comment type="subcellular location">
    <subcellularLocation>
        <location evidence="1">Cell membrane</location>
        <topology evidence="1">Multi-pass membrane protein</topology>
    </subcellularLocation>
</comment>
<evidence type="ECO:0000256" key="6">
    <source>
        <dbReference type="ARBA" id="ARBA00038076"/>
    </source>
</evidence>
<dbReference type="KEGG" id="pxv:FXF36_13615"/>
<comment type="similarity">
    <text evidence="6">Belongs to the ABC-4 integral membrane protein family.</text>
</comment>
<evidence type="ECO:0000256" key="3">
    <source>
        <dbReference type="ARBA" id="ARBA00022692"/>
    </source>
</evidence>
<dbReference type="Pfam" id="PF12704">
    <property type="entry name" value="MacB_PCD"/>
    <property type="match status" value="1"/>
</dbReference>
<reference evidence="11" key="1">
    <citation type="submission" date="2019-08" db="EMBL/GenBank/DDBJ databases">
        <title>Complete Genome Sequence of the Polysaccharide-Degrading Rumen Bacterium Pseudobutyrivibrio xylanivorans MA3014.</title>
        <authorList>
            <person name="Palevich N."/>
            <person name="Maclean P.H."/>
            <person name="Kelly W.J."/>
            <person name="Leahy S.C."/>
            <person name="Rakonjac J."/>
            <person name="Attwood G.T."/>
        </authorList>
    </citation>
    <scope>NUCLEOTIDE SEQUENCE [LARGE SCALE GENOMIC DNA]</scope>
    <source>
        <strain evidence="11">MA3014</strain>
    </source>
</reference>
<dbReference type="InterPro" id="IPR050250">
    <property type="entry name" value="Macrolide_Exporter_MacB"/>
</dbReference>
<dbReference type="GO" id="GO:0005886">
    <property type="term" value="C:plasma membrane"/>
    <property type="evidence" value="ECO:0007669"/>
    <property type="project" value="UniProtKB-SubCell"/>
</dbReference>
<dbReference type="InterPro" id="IPR003838">
    <property type="entry name" value="ABC3_permease_C"/>
</dbReference>
<dbReference type="InterPro" id="IPR025857">
    <property type="entry name" value="MacB_PCD"/>
</dbReference>
<keyword evidence="3 7" id="KW-0812">Transmembrane</keyword>
<dbReference type="EMBL" id="CP043028">
    <property type="protein sequence ID" value="QFJ55847.1"/>
    <property type="molecule type" value="Genomic_DNA"/>
</dbReference>
<dbReference type="PANTHER" id="PTHR30572">
    <property type="entry name" value="MEMBRANE COMPONENT OF TRANSPORTER-RELATED"/>
    <property type="match status" value="1"/>
</dbReference>
<dbReference type="PANTHER" id="PTHR30572:SF4">
    <property type="entry name" value="ABC TRANSPORTER PERMEASE YTRF"/>
    <property type="match status" value="1"/>
</dbReference>
<feature type="domain" description="ABC3 transporter permease C-terminal" evidence="8">
    <location>
        <begin position="298"/>
        <end position="411"/>
    </location>
</feature>
<evidence type="ECO:0000256" key="2">
    <source>
        <dbReference type="ARBA" id="ARBA00022475"/>
    </source>
</evidence>
<organism evidence="10 11">
    <name type="scientific">Pseudobutyrivibrio xylanivorans</name>
    <dbReference type="NCBI Taxonomy" id="185007"/>
    <lineage>
        <taxon>Bacteria</taxon>
        <taxon>Bacillati</taxon>
        <taxon>Bacillota</taxon>
        <taxon>Clostridia</taxon>
        <taxon>Lachnospirales</taxon>
        <taxon>Lachnospiraceae</taxon>
        <taxon>Pseudobutyrivibrio</taxon>
    </lineage>
</organism>
<evidence type="ECO:0000313" key="10">
    <source>
        <dbReference type="EMBL" id="QFJ55847.1"/>
    </source>
</evidence>
<feature type="transmembrane region" description="Helical" evidence="7">
    <location>
        <begin position="21"/>
        <end position="41"/>
    </location>
</feature>
<dbReference type="OrthoDB" id="9770036at2"/>
<keyword evidence="2" id="KW-1003">Cell membrane</keyword>
<accession>A0A5P6VTC8</accession>
<evidence type="ECO:0000256" key="1">
    <source>
        <dbReference type="ARBA" id="ARBA00004651"/>
    </source>
</evidence>
<protein>
    <submittedName>
        <fullName evidence="10">FtsX-like permease family protein</fullName>
    </submittedName>
</protein>
<sequence length="418" mass="45629">MLIENCKLAIRSIKANKLRAFLTMLGIIIGVAAVITIMTIGDSMTAQQVKQMSELGMQNMDFYISQIDWNEEVSEDDRKAAELTAEDLHDMAQHFEDKIAAISVKSQAGSGKVNKLGKEASVNVYGISVGYLKANNVKLSAGNFFDQYAYEKGSKVAIVSEKFAQQLFGENYNPDSVLGTDAEILMDSDFLDVTIVGIYEPIQDLMSIYGFGNDKNTDVYIPLQTAFDFKHEVSYDSVVIVAAEGVDMNTFPTEVTNYENERMASRLKDIFSISTYTNKSMVDSQQQTMSQMTAAFALIAAIALLVGGIGVMNIMTVSITERTKEIGTRKALGAEDSMIMFQFISEAIILCLIGGVIGMILGLSLGVLVDKVMGFPVNISFTSIYLSIGFATAIGVIFGYAPAKHAAKLNPIDALRYE</sequence>
<feature type="transmembrane region" description="Helical" evidence="7">
    <location>
        <begin position="347"/>
        <end position="369"/>
    </location>
</feature>
<gene>
    <name evidence="10" type="ORF">FXF36_13615</name>
</gene>
<dbReference type="RefSeq" id="WP_151624995.1">
    <property type="nucleotide sequence ID" value="NZ_CP043028.1"/>
</dbReference>
<evidence type="ECO:0000256" key="7">
    <source>
        <dbReference type="SAM" id="Phobius"/>
    </source>
</evidence>
<evidence type="ECO:0000256" key="4">
    <source>
        <dbReference type="ARBA" id="ARBA00022989"/>
    </source>
</evidence>
<keyword evidence="5 7" id="KW-0472">Membrane</keyword>
<feature type="transmembrane region" description="Helical" evidence="7">
    <location>
        <begin position="381"/>
        <end position="401"/>
    </location>
</feature>
<evidence type="ECO:0000313" key="11">
    <source>
        <dbReference type="Proteomes" id="UP000327030"/>
    </source>
</evidence>
<keyword evidence="4 7" id="KW-1133">Transmembrane helix</keyword>
<evidence type="ECO:0000259" key="8">
    <source>
        <dbReference type="Pfam" id="PF02687"/>
    </source>
</evidence>
<evidence type="ECO:0000259" key="9">
    <source>
        <dbReference type="Pfam" id="PF12704"/>
    </source>
</evidence>
<dbReference type="Pfam" id="PF02687">
    <property type="entry name" value="FtsX"/>
    <property type="match status" value="1"/>
</dbReference>
<feature type="transmembrane region" description="Helical" evidence="7">
    <location>
        <begin position="294"/>
        <end position="315"/>
    </location>
</feature>
<proteinExistence type="inferred from homology"/>
<name>A0A5P6VTC8_PSEXY</name>
<feature type="domain" description="MacB-like periplasmic core" evidence="9">
    <location>
        <begin position="21"/>
        <end position="257"/>
    </location>
</feature>